<dbReference type="NCBIfam" id="TIGR00044">
    <property type="entry name" value="YggS family pyridoxal phosphate-dependent enzyme"/>
    <property type="match status" value="1"/>
</dbReference>
<sequence length="226" mass="25384">MIAESLKTLWSELDPFNAKLVPVSKTKPNQDLLEAYKTGNRIFGENKVQELVAKAEALPKDIEWHFIGHLQRNKVKYIAPFVSLIHAVDSLKLLKEINKQAAKNNRVINCLLQVHIAQEEAKFGFNTSELKNIINDPELKVLNHIKIIGLMGMATNTSNQKQIQTEFKGLKLIFNELKQSNLPANVEMNELSMGMSNDYKLALKEGSTIVRIGSSIFGLRSCALNV</sequence>
<dbReference type="InterPro" id="IPR001608">
    <property type="entry name" value="Ala_racemase_N"/>
</dbReference>
<name>A0A3B0UE86_9ZZZZ</name>
<reference evidence="3" key="1">
    <citation type="submission" date="2018-06" db="EMBL/GenBank/DDBJ databases">
        <authorList>
            <person name="Zhirakovskaya E."/>
        </authorList>
    </citation>
    <scope>NUCLEOTIDE SEQUENCE</scope>
</reference>
<evidence type="ECO:0000256" key="1">
    <source>
        <dbReference type="ARBA" id="ARBA00022898"/>
    </source>
</evidence>
<evidence type="ECO:0000259" key="2">
    <source>
        <dbReference type="Pfam" id="PF01168"/>
    </source>
</evidence>
<dbReference type="SUPFAM" id="SSF51419">
    <property type="entry name" value="PLP-binding barrel"/>
    <property type="match status" value="1"/>
</dbReference>
<dbReference type="AlphaFoldDB" id="A0A3B0UE86"/>
<organism evidence="3">
    <name type="scientific">hydrothermal vent metagenome</name>
    <dbReference type="NCBI Taxonomy" id="652676"/>
    <lineage>
        <taxon>unclassified sequences</taxon>
        <taxon>metagenomes</taxon>
        <taxon>ecological metagenomes</taxon>
    </lineage>
</organism>
<dbReference type="FunFam" id="3.20.20.10:FF:000018">
    <property type="entry name" value="Pyridoxal phosphate homeostasis protein"/>
    <property type="match status" value="1"/>
</dbReference>
<dbReference type="PANTHER" id="PTHR10146">
    <property type="entry name" value="PROLINE SYNTHETASE CO-TRANSCRIBED BACTERIAL HOMOLOG PROTEIN"/>
    <property type="match status" value="1"/>
</dbReference>
<feature type="domain" description="Alanine racemase N-terminal" evidence="2">
    <location>
        <begin position="7"/>
        <end position="220"/>
    </location>
</feature>
<evidence type="ECO:0000313" key="3">
    <source>
        <dbReference type="EMBL" id="VAW29341.1"/>
    </source>
</evidence>
<dbReference type="CDD" id="cd00635">
    <property type="entry name" value="PLPDE_III_YBL036c_like"/>
    <property type="match status" value="1"/>
</dbReference>
<dbReference type="HAMAP" id="MF_02087">
    <property type="entry name" value="PLP_homeostasis"/>
    <property type="match status" value="1"/>
</dbReference>
<dbReference type="Gene3D" id="3.20.20.10">
    <property type="entry name" value="Alanine racemase"/>
    <property type="match status" value="1"/>
</dbReference>
<proteinExistence type="inferred from homology"/>
<dbReference type="PANTHER" id="PTHR10146:SF14">
    <property type="entry name" value="PYRIDOXAL PHOSPHATE HOMEOSTASIS PROTEIN"/>
    <property type="match status" value="1"/>
</dbReference>
<keyword evidence="1" id="KW-0663">Pyridoxal phosphate</keyword>
<protein>
    <submittedName>
        <fullName evidence="3">UPF0001 protein YggS</fullName>
    </submittedName>
</protein>
<dbReference type="GO" id="GO:0030170">
    <property type="term" value="F:pyridoxal phosphate binding"/>
    <property type="evidence" value="ECO:0007669"/>
    <property type="project" value="InterPro"/>
</dbReference>
<dbReference type="Pfam" id="PF01168">
    <property type="entry name" value="Ala_racemase_N"/>
    <property type="match status" value="1"/>
</dbReference>
<dbReference type="InterPro" id="IPR029066">
    <property type="entry name" value="PLP-binding_barrel"/>
</dbReference>
<dbReference type="PROSITE" id="PS01211">
    <property type="entry name" value="UPF0001"/>
    <property type="match status" value="1"/>
</dbReference>
<accession>A0A3B0UE86</accession>
<dbReference type="InterPro" id="IPR011078">
    <property type="entry name" value="PyrdxlP_homeostasis"/>
</dbReference>
<dbReference type="PIRSF" id="PIRSF004848">
    <property type="entry name" value="YBL036c_PLPDEIII"/>
    <property type="match status" value="1"/>
</dbReference>
<gene>
    <name evidence="3" type="ORF">MNBD_BACTEROID06-1456</name>
</gene>
<dbReference type="EMBL" id="UOES01000551">
    <property type="protein sequence ID" value="VAW29341.1"/>
    <property type="molecule type" value="Genomic_DNA"/>
</dbReference>